<dbReference type="Proteomes" id="UP001341840">
    <property type="component" value="Unassembled WGS sequence"/>
</dbReference>
<evidence type="ECO:0000313" key="1">
    <source>
        <dbReference type="EMBL" id="MED6175696.1"/>
    </source>
</evidence>
<evidence type="ECO:0008006" key="3">
    <source>
        <dbReference type="Google" id="ProtNLM"/>
    </source>
</evidence>
<sequence length="99" mass="10890">MARLFWRFWRVGPAGSARFATPTLGSAMLAWTYLSLSSAAQDGTTDLGGCDPLIMSWINHIFSAWGPAHLDVPMFPLTRRLSGLPQGTRDLQAGRLLAW</sequence>
<dbReference type="EMBL" id="JASCZI010152222">
    <property type="protein sequence ID" value="MED6175696.1"/>
    <property type="molecule type" value="Genomic_DNA"/>
</dbReference>
<evidence type="ECO:0000313" key="2">
    <source>
        <dbReference type="Proteomes" id="UP001341840"/>
    </source>
</evidence>
<gene>
    <name evidence="1" type="ORF">PIB30_080810</name>
</gene>
<reference evidence="1 2" key="1">
    <citation type="journal article" date="2023" name="Plants (Basel)">
        <title>Bridging the Gap: Combining Genomics and Transcriptomics Approaches to Understand Stylosanthes scabra, an Orphan Legume from the Brazilian Caatinga.</title>
        <authorList>
            <person name="Ferreira-Neto J.R.C."/>
            <person name="da Silva M.D."/>
            <person name="Binneck E."/>
            <person name="de Melo N.F."/>
            <person name="da Silva R.H."/>
            <person name="de Melo A.L.T.M."/>
            <person name="Pandolfi V."/>
            <person name="Bustamante F.O."/>
            <person name="Brasileiro-Vidal A.C."/>
            <person name="Benko-Iseppon A.M."/>
        </authorList>
    </citation>
    <scope>NUCLEOTIDE SEQUENCE [LARGE SCALE GENOMIC DNA]</scope>
    <source>
        <tissue evidence="1">Leaves</tissue>
    </source>
</reference>
<name>A0ABU6VQ15_9FABA</name>
<keyword evidence="2" id="KW-1185">Reference proteome</keyword>
<proteinExistence type="predicted"/>
<accession>A0ABU6VQ15</accession>
<comment type="caution">
    <text evidence="1">The sequence shown here is derived from an EMBL/GenBank/DDBJ whole genome shotgun (WGS) entry which is preliminary data.</text>
</comment>
<organism evidence="1 2">
    <name type="scientific">Stylosanthes scabra</name>
    <dbReference type="NCBI Taxonomy" id="79078"/>
    <lineage>
        <taxon>Eukaryota</taxon>
        <taxon>Viridiplantae</taxon>
        <taxon>Streptophyta</taxon>
        <taxon>Embryophyta</taxon>
        <taxon>Tracheophyta</taxon>
        <taxon>Spermatophyta</taxon>
        <taxon>Magnoliopsida</taxon>
        <taxon>eudicotyledons</taxon>
        <taxon>Gunneridae</taxon>
        <taxon>Pentapetalae</taxon>
        <taxon>rosids</taxon>
        <taxon>fabids</taxon>
        <taxon>Fabales</taxon>
        <taxon>Fabaceae</taxon>
        <taxon>Papilionoideae</taxon>
        <taxon>50 kb inversion clade</taxon>
        <taxon>dalbergioids sensu lato</taxon>
        <taxon>Dalbergieae</taxon>
        <taxon>Pterocarpus clade</taxon>
        <taxon>Stylosanthes</taxon>
    </lineage>
</organism>
<protein>
    <recommendedName>
        <fullName evidence="3">Secreted protein</fullName>
    </recommendedName>
</protein>